<organism evidence="2 3">
    <name type="scientific">Tengunoibacter tsumagoiensis</name>
    <dbReference type="NCBI Taxonomy" id="2014871"/>
    <lineage>
        <taxon>Bacteria</taxon>
        <taxon>Bacillati</taxon>
        <taxon>Chloroflexota</taxon>
        <taxon>Ktedonobacteria</taxon>
        <taxon>Ktedonobacterales</taxon>
        <taxon>Dictyobacteraceae</taxon>
        <taxon>Tengunoibacter</taxon>
    </lineage>
</organism>
<dbReference type="RefSeq" id="WP_126579579.1">
    <property type="nucleotide sequence ID" value="NZ_BIFR01000001.1"/>
</dbReference>
<dbReference type="Proteomes" id="UP000287352">
    <property type="component" value="Unassembled WGS sequence"/>
</dbReference>
<dbReference type="Gene3D" id="3.60.15.10">
    <property type="entry name" value="Ribonuclease Z/Hydroxyacylglutathione hydrolase-like"/>
    <property type="match status" value="1"/>
</dbReference>
<evidence type="ECO:0000313" key="3">
    <source>
        <dbReference type="Proteomes" id="UP000287352"/>
    </source>
</evidence>
<proteinExistence type="predicted"/>
<dbReference type="InterPro" id="IPR036866">
    <property type="entry name" value="RibonucZ/Hydroxyglut_hydro"/>
</dbReference>
<dbReference type="Pfam" id="PF12706">
    <property type="entry name" value="Lactamase_B_2"/>
    <property type="match status" value="1"/>
</dbReference>
<name>A0A401ZYI9_9CHLR</name>
<evidence type="ECO:0000313" key="2">
    <source>
        <dbReference type="EMBL" id="GCE11907.1"/>
    </source>
</evidence>
<dbReference type="OrthoDB" id="9800061at2"/>
<keyword evidence="3" id="KW-1185">Reference proteome</keyword>
<protein>
    <recommendedName>
        <fullName evidence="1">Metallo-beta-lactamase domain-containing protein</fullName>
    </recommendedName>
</protein>
<feature type="domain" description="Metallo-beta-lactamase" evidence="1">
    <location>
        <begin position="21"/>
        <end position="207"/>
    </location>
</feature>
<sequence>MHLQRLTWAGLKLEVGKTTLFIDAIEDAPDWNSGGQPVIPLSAQTSERHAVITHAHTDHFDPTAVYKALGDRGSVLCHSSVAHTLPQHKLRIQEATLYEPILLNWLTADIMALAVPAADGWGDPQVSWIIDGGGKRIIHCGDTIWHGHWWNIKRQYGPFDLAFMPINGVTYQRGRFSGSTIPATMTPEQAVTAAKILGARRVCPIHYGMYDDPGHYVSIPNALELFLEIARKQQIETLVLEPGEWVDWQHAL</sequence>
<evidence type="ECO:0000259" key="1">
    <source>
        <dbReference type="Pfam" id="PF12706"/>
    </source>
</evidence>
<dbReference type="AlphaFoldDB" id="A0A401ZYI9"/>
<gene>
    <name evidence="2" type="ORF">KTT_17660</name>
</gene>
<accession>A0A401ZYI9</accession>
<reference evidence="3" key="1">
    <citation type="submission" date="2018-12" db="EMBL/GenBank/DDBJ databases">
        <title>Tengunoibacter tsumagoiensis gen. nov., sp. nov., Dictyobacter kobayashii sp. nov., D. alpinus sp. nov., and D. joshuensis sp. nov. and description of Dictyobacteraceae fam. nov. within the order Ktedonobacterales isolated from Tengu-no-mugimeshi.</title>
        <authorList>
            <person name="Wang C.M."/>
            <person name="Zheng Y."/>
            <person name="Sakai Y."/>
            <person name="Toyoda A."/>
            <person name="Minakuchi Y."/>
            <person name="Abe K."/>
            <person name="Yokota A."/>
            <person name="Yabe S."/>
        </authorList>
    </citation>
    <scope>NUCLEOTIDE SEQUENCE [LARGE SCALE GENOMIC DNA]</scope>
    <source>
        <strain evidence="3">Uno3</strain>
    </source>
</reference>
<dbReference type="PANTHER" id="PTHR43546:SF3">
    <property type="entry name" value="UPF0173 METAL-DEPENDENT HYDROLASE MJ1163"/>
    <property type="match status" value="1"/>
</dbReference>
<dbReference type="EMBL" id="BIFR01000001">
    <property type="protein sequence ID" value="GCE11907.1"/>
    <property type="molecule type" value="Genomic_DNA"/>
</dbReference>
<dbReference type="InterPro" id="IPR001279">
    <property type="entry name" value="Metallo-B-lactamas"/>
</dbReference>
<dbReference type="SUPFAM" id="SSF56281">
    <property type="entry name" value="Metallo-hydrolase/oxidoreductase"/>
    <property type="match status" value="1"/>
</dbReference>
<dbReference type="PANTHER" id="PTHR43546">
    <property type="entry name" value="UPF0173 METAL-DEPENDENT HYDROLASE MJ1163-RELATED"/>
    <property type="match status" value="1"/>
</dbReference>
<dbReference type="InterPro" id="IPR050114">
    <property type="entry name" value="UPF0173_UPF0282_UlaG_hydrolase"/>
</dbReference>
<comment type="caution">
    <text evidence="2">The sequence shown here is derived from an EMBL/GenBank/DDBJ whole genome shotgun (WGS) entry which is preliminary data.</text>
</comment>